<dbReference type="KEGG" id="cvn:111105905"/>
<organism evidence="2 3">
    <name type="scientific">Crassostrea virginica</name>
    <name type="common">Eastern oyster</name>
    <dbReference type="NCBI Taxonomy" id="6565"/>
    <lineage>
        <taxon>Eukaryota</taxon>
        <taxon>Metazoa</taxon>
        <taxon>Spiralia</taxon>
        <taxon>Lophotrochozoa</taxon>
        <taxon>Mollusca</taxon>
        <taxon>Bivalvia</taxon>
        <taxon>Autobranchia</taxon>
        <taxon>Pteriomorphia</taxon>
        <taxon>Ostreida</taxon>
        <taxon>Ostreoidea</taxon>
        <taxon>Ostreidae</taxon>
        <taxon>Crassostrea</taxon>
    </lineage>
</organism>
<evidence type="ECO:0000256" key="1">
    <source>
        <dbReference type="SAM" id="MobiDB-lite"/>
    </source>
</evidence>
<dbReference type="RefSeq" id="XP_022296089.1">
    <property type="nucleotide sequence ID" value="XM_022440381.1"/>
</dbReference>
<dbReference type="GeneID" id="111105905"/>
<dbReference type="AlphaFoldDB" id="A0A8B8B0G5"/>
<name>A0A8B8B0G5_CRAVI</name>
<evidence type="ECO:0000313" key="2">
    <source>
        <dbReference type="Proteomes" id="UP000694844"/>
    </source>
</evidence>
<feature type="compositionally biased region" description="Low complexity" evidence="1">
    <location>
        <begin position="65"/>
        <end position="80"/>
    </location>
</feature>
<accession>A0A8B8B0G5</accession>
<dbReference type="OrthoDB" id="6135270at2759"/>
<protein>
    <submittedName>
        <fullName evidence="3">Uncharacterized protein LOC111105905</fullName>
    </submittedName>
</protein>
<feature type="region of interest" description="Disordered" evidence="1">
    <location>
        <begin position="55"/>
        <end position="80"/>
    </location>
</feature>
<evidence type="ECO:0000313" key="3">
    <source>
        <dbReference type="RefSeq" id="XP_022296089.1"/>
    </source>
</evidence>
<sequence length="360" mass="41609">MEKKKLALFSLLCLTSGVFITYNFWSPILPVGRTLMIVKWRSLHNITHIVSFHTDKQTNDSGEGSSTRPPTTSAPPTTITTSYGDFPSNLTIVTAYWNLGTFQKGSGNLHFTTNTYINWAPVFRYLVNPLVVYTDSKEFKVLMETLRSEHVHNTKIFLINRTEFWPFKMTDKIKTVFDQPSYPKHHPNTVKPEYSAAQHAKYSVVAETVRKKVYDTPYYAWLDVGYFRDIVQRKEFFKMEIPPGFDSKRVSFNHISNQPMTTKPFTIFRNNIVWVGGGMFLGRGEVILKLEQLYHSAVLYFLEKKLMNSDQQVLYSIYSNEGRKALNPKVELQLFDPKGPGNPWFYLGYLCRKLVSVTKS</sequence>
<gene>
    <name evidence="3" type="primary">LOC111105905</name>
</gene>
<dbReference type="Proteomes" id="UP000694844">
    <property type="component" value="Chromosome 1"/>
</dbReference>
<reference evidence="2" key="1">
    <citation type="submission" date="2024-06" db="UniProtKB">
        <authorList>
            <consortium name="RefSeq"/>
        </authorList>
    </citation>
    <scope>NUCLEOTIDE SEQUENCE [LARGE SCALE GENOMIC DNA]</scope>
</reference>
<dbReference type="InterPro" id="IPR011735">
    <property type="entry name" value="WlaTC/HtrL_glycosyltransf"/>
</dbReference>
<dbReference type="Pfam" id="PF09612">
    <property type="entry name" value="HtrL_YibB"/>
    <property type="match status" value="1"/>
</dbReference>
<reference evidence="3" key="2">
    <citation type="submission" date="2025-08" db="UniProtKB">
        <authorList>
            <consortium name="RefSeq"/>
        </authorList>
    </citation>
    <scope>IDENTIFICATION</scope>
    <source>
        <tissue evidence="3">Whole sample</tissue>
    </source>
</reference>
<proteinExistence type="predicted"/>
<keyword evidence="2" id="KW-1185">Reference proteome</keyword>